<evidence type="ECO:0000313" key="1">
    <source>
        <dbReference type="EMBL" id="SHK07790.1"/>
    </source>
</evidence>
<gene>
    <name evidence="1" type="ORF">SAMN02745138_01108</name>
</gene>
<dbReference type="Pfam" id="PF21983">
    <property type="entry name" value="NikA-like"/>
    <property type="match status" value="1"/>
</dbReference>
<dbReference type="InterPro" id="IPR010985">
    <property type="entry name" value="Ribbon_hlx_hlx"/>
</dbReference>
<proteinExistence type="predicted"/>
<dbReference type="OrthoDB" id="1645362at2"/>
<evidence type="ECO:0000313" key="2">
    <source>
        <dbReference type="Proteomes" id="UP000183975"/>
    </source>
</evidence>
<name>A0A1M6PIR3_9FIRM</name>
<dbReference type="InterPro" id="IPR053842">
    <property type="entry name" value="NikA-like"/>
</dbReference>
<dbReference type="Gene3D" id="1.20.5.780">
    <property type="entry name" value="Single helix bin"/>
    <property type="match status" value="1"/>
</dbReference>
<dbReference type="Proteomes" id="UP000183975">
    <property type="component" value="Unassembled WGS sequence"/>
</dbReference>
<dbReference type="AlphaFoldDB" id="A0A1M6PIR3"/>
<dbReference type="GO" id="GO:0006355">
    <property type="term" value="P:regulation of DNA-templated transcription"/>
    <property type="evidence" value="ECO:0007669"/>
    <property type="project" value="InterPro"/>
</dbReference>
<organism evidence="1 2">
    <name type="scientific">Anaerotignum lactatifermentans DSM 14214</name>
    <dbReference type="NCBI Taxonomy" id="1121323"/>
    <lineage>
        <taxon>Bacteria</taxon>
        <taxon>Bacillati</taxon>
        <taxon>Bacillota</taxon>
        <taxon>Clostridia</taxon>
        <taxon>Lachnospirales</taxon>
        <taxon>Anaerotignaceae</taxon>
        <taxon>Anaerotignum</taxon>
    </lineage>
</organism>
<reference evidence="1 2" key="1">
    <citation type="submission" date="2016-11" db="EMBL/GenBank/DDBJ databases">
        <authorList>
            <person name="Jaros S."/>
            <person name="Januszkiewicz K."/>
            <person name="Wedrychowicz H."/>
        </authorList>
    </citation>
    <scope>NUCLEOTIDE SEQUENCE [LARGE SCALE GENOMIC DNA]</scope>
    <source>
        <strain evidence="1 2">DSM 14214</strain>
    </source>
</reference>
<protein>
    <submittedName>
        <fullName evidence="1">Uncharacterized protein</fullName>
    </submittedName>
</protein>
<accession>A0A1M6PIR3</accession>
<dbReference type="SUPFAM" id="SSF47598">
    <property type="entry name" value="Ribbon-helix-helix"/>
    <property type="match status" value="1"/>
</dbReference>
<dbReference type="EMBL" id="FRAH01000014">
    <property type="protein sequence ID" value="SHK07790.1"/>
    <property type="molecule type" value="Genomic_DNA"/>
</dbReference>
<sequence>MKTERFNLRMTKQEKEKIRKKAEKAHKPMAEFMIDMALEREIVVIEGLPEIIRELKAIGNNLNQLTILAHQGKIRTMNFRNFTEQVADIYVEICDLAKRIS</sequence>
<dbReference type="RefSeq" id="WP_072849934.1">
    <property type="nucleotide sequence ID" value="NZ_FRAH01000014.1"/>
</dbReference>
<keyword evidence="2" id="KW-1185">Reference proteome</keyword>